<feature type="region of interest" description="Disordered" evidence="1">
    <location>
        <begin position="23"/>
        <end position="43"/>
    </location>
</feature>
<dbReference type="PROSITE" id="PS51257">
    <property type="entry name" value="PROKAR_LIPOPROTEIN"/>
    <property type="match status" value="1"/>
</dbReference>
<accession>A0ABY9WQ98</accession>
<sequence>MNRFAFLLVLPLVLLSGCEGTAISPQSRSPQSQPPPTTCGTPATTETQRVMEGLKPHCEGCHAQGTRGYFASVAAFQSLLVSDSRLVKAGSPDDSELVRLLEGRGTGAFKQMPIGQKSYAQLVSEGSATLSVQAVRAWIQGLGAQQRDSRPNPDAPRITRMSADQVQRALYQQLGLGYDDFFVNAKEFGFDMAESRGEDHLPLQSPDAIPAPRQYISGERYHGLGGGSVMNQVSADRTPAPTFALTLTQVSQRWCRRALAKPDNTALFPKGAARTANPADVKATLKRWSLHFLGERFTDAQVDELYADVFVPLATPTDTEPAYVGVCSYFIRHPHWIFY</sequence>
<proteinExistence type="predicted"/>
<dbReference type="Proteomes" id="UP001611383">
    <property type="component" value="Chromosome"/>
</dbReference>
<name>A0ABY9WQ98_9BACT</name>
<organism evidence="3 4">
    <name type="scientific">Archangium minus</name>
    <dbReference type="NCBI Taxonomy" id="83450"/>
    <lineage>
        <taxon>Bacteria</taxon>
        <taxon>Pseudomonadati</taxon>
        <taxon>Myxococcota</taxon>
        <taxon>Myxococcia</taxon>
        <taxon>Myxococcales</taxon>
        <taxon>Cystobacterineae</taxon>
        <taxon>Archangiaceae</taxon>
        <taxon>Archangium</taxon>
    </lineage>
</organism>
<evidence type="ECO:0000313" key="3">
    <source>
        <dbReference type="EMBL" id="WNG45319.1"/>
    </source>
</evidence>
<gene>
    <name evidence="3" type="ORF">F0U60_15320</name>
</gene>
<keyword evidence="4" id="KW-1185">Reference proteome</keyword>
<dbReference type="EMBL" id="CP043494">
    <property type="protein sequence ID" value="WNG45319.1"/>
    <property type="molecule type" value="Genomic_DNA"/>
</dbReference>
<keyword evidence="2" id="KW-0732">Signal</keyword>
<evidence type="ECO:0008006" key="5">
    <source>
        <dbReference type="Google" id="ProtNLM"/>
    </source>
</evidence>
<feature type="chain" id="PRO_5045348192" description="Cytochrome c domain-containing protein" evidence="2">
    <location>
        <begin position="23"/>
        <end position="339"/>
    </location>
</feature>
<protein>
    <recommendedName>
        <fullName evidence="5">Cytochrome c domain-containing protein</fullName>
    </recommendedName>
</protein>
<evidence type="ECO:0000313" key="4">
    <source>
        <dbReference type="Proteomes" id="UP001611383"/>
    </source>
</evidence>
<evidence type="ECO:0000256" key="2">
    <source>
        <dbReference type="SAM" id="SignalP"/>
    </source>
</evidence>
<reference evidence="3 4" key="1">
    <citation type="submission" date="2019-08" db="EMBL/GenBank/DDBJ databases">
        <title>Archangium and Cystobacter genomes.</title>
        <authorList>
            <person name="Chen I.-C.K."/>
            <person name="Wielgoss S."/>
        </authorList>
    </citation>
    <scope>NUCLEOTIDE SEQUENCE [LARGE SCALE GENOMIC DNA]</scope>
    <source>
        <strain evidence="3 4">Cbm 6</strain>
    </source>
</reference>
<dbReference type="RefSeq" id="WP_395819859.1">
    <property type="nucleotide sequence ID" value="NZ_CP043494.1"/>
</dbReference>
<evidence type="ECO:0000256" key="1">
    <source>
        <dbReference type="SAM" id="MobiDB-lite"/>
    </source>
</evidence>
<feature type="signal peptide" evidence="2">
    <location>
        <begin position="1"/>
        <end position="22"/>
    </location>
</feature>